<comment type="caution">
    <text evidence="5">The sequence shown here is derived from an EMBL/GenBank/DDBJ whole genome shotgun (WGS) entry which is preliminary data.</text>
</comment>
<evidence type="ECO:0000313" key="6">
    <source>
        <dbReference type="Proteomes" id="UP000307956"/>
    </source>
</evidence>
<dbReference type="GO" id="GO:0009523">
    <property type="term" value="C:photosystem II"/>
    <property type="evidence" value="ECO:0007669"/>
    <property type="project" value="UniProtKB-KW"/>
</dbReference>
<dbReference type="AlphaFoldDB" id="A0A4S4A8R7"/>
<dbReference type="PANTHER" id="PTHR47199:SF2">
    <property type="entry name" value="PHOTOSYSTEM II STABILITY_ASSEMBLY FACTOR HCF136, CHLOROPLASTIC"/>
    <property type="match status" value="1"/>
</dbReference>
<evidence type="ECO:0000259" key="4">
    <source>
        <dbReference type="Pfam" id="PF14870"/>
    </source>
</evidence>
<keyword evidence="2" id="KW-0604">Photosystem II</keyword>
<dbReference type="GO" id="GO:0015979">
    <property type="term" value="P:photosynthesis"/>
    <property type="evidence" value="ECO:0007669"/>
    <property type="project" value="UniProtKB-KW"/>
</dbReference>
<dbReference type="InterPro" id="IPR028203">
    <property type="entry name" value="PSII_CF48-like_dom"/>
</dbReference>
<evidence type="ECO:0000256" key="1">
    <source>
        <dbReference type="ARBA" id="ARBA00022531"/>
    </source>
</evidence>
<protein>
    <recommendedName>
        <fullName evidence="4">Photosynthesis system II assembly factor Ycf48/Hcf136-like domain-containing protein</fullName>
    </recommendedName>
</protein>
<proteinExistence type="predicted"/>
<sequence>MAYFIAGLMMYCLLAPPTMAAGAAGRLPDLLDLPAPADARAQTGTQLAVARAGERLVAVGVRGTVLLSDDHGRSWRQARAVPVSVALTDVHFPTAQEGWAVGHSGVALHSTDGGETWTRVLDGREIARIVLEDARARVDGGDDSTAAARALRDAERLVEEGPDKPLLAVHFADGGRGWVVGAYGLALVTQDGGRSWQSLVGRIPNPRGNHLYRIQADGDALLIAGEQGVLFRSADGGESFEKISTPYGGTFFGALALDGGGLLAYGLRGNAWRGEEGGESGAAWTQVAIDLPVTLTGAQRLEDGSIVLADESGRLLRSTDGARSFAPLPAAAATGLSGLAQAADGALIVAGARGLARIEPAHLAPSARSAHSTQEETR</sequence>
<dbReference type="SUPFAM" id="SSF50939">
    <property type="entry name" value="Sialidases"/>
    <property type="match status" value="1"/>
</dbReference>
<gene>
    <name evidence="5" type="ORF">E6O51_20935</name>
</gene>
<evidence type="ECO:0000256" key="3">
    <source>
        <dbReference type="SAM" id="SignalP"/>
    </source>
</evidence>
<keyword evidence="1" id="KW-0602">Photosynthesis</keyword>
<feature type="domain" description="Photosynthesis system II assembly factor Ycf48/Hcf136-like" evidence="4">
    <location>
        <begin position="163"/>
        <end position="244"/>
    </location>
</feature>
<organism evidence="5 6">
    <name type="scientific">Pseudothauera rhizosphaerae</name>
    <dbReference type="NCBI Taxonomy" id="2565932"/>
    <lineage>
        <taxon>Bacteria</taxon>
        <taxon>Pseudomonadati</taxon>
        <taxon>Pseudomonadota</taxon>
        <taxon>Betaproteobacteria</taxon>
        <taxon>Rhodocyclales</taxon>
        <taxon>Zoogloeaceae</taxon>
        <taxon>Pseudothauera</taxon>
    </lineage>
</organism>
<evidence type="ECO:0000256" key="2">
    <source>
        <dbReference type="ARBA" id="ARBA00023276"/>
    </source>
</evidence>
<dbReference type="InterPro" id="IPR015943">
    <property type="entry name" value="WD40/YVTN_repeat-like_dom_sf"/>
</dbReference>
<feature type="signal peptide" evidence="3">
    <location>
        <begin position="1"/>
        <end position="20"/>
    </location>
</feature>
<feature type="chain" id="PRO_5020402043" description="Photosynthesis system II assembly factor Ycf48/Hcf136-like domain-containing protein" evidence="3">
    <location>
        <begin position="21"/>
        <end position="378"/>
    </location>
</feature>
<dbReference type="PANTHER" id="PTHR47199">
    <property type="entry name" value="PHOTOSYSTEM II STABILITY/ASSEMBLY FACTOR HCF136, CHLOROPLASTIC"/>
    <property type="match status" value="1"/>
</dbReference>
<dbReference type="RefSeq" id="WP_136386975.1">
    <property type="nucleotide sequence ID" value="NZ_SSOD01000025.1"/>
</dbReference>
<keyword evidence="3" id="KW-0732">Signal</keyword>
<feature type="domain" description="Photosynthesis system II assembly factor Ycf48/Hcf136-like" evidence="4">
    <location>
        <begin position="58"/>
        <end position="120"/>
    </location>
</feature>
<dbReference type="InterPro" id="IPR036278">
    <property type="entry name" value="Sialidase_sf"/>
</dbReference>
<dbReference type="Gene3D" id="2.130.10.10">
    <property type="entry name" value="YVTN repeat-like/Quinoprotein amine dehydrogenase"/>
    <property type="match status" value="2"/>
</dbReference>
<dbReference type="OrthoDB" id="9767885at2"/>
<accession>A0A4S4A8R7</accession>
<name>A0A4S4A8R7_9RHOO</name>
<keyword evidence="6" id="KW-1185">Reference proteome</keyword>
<reference evidence="5 6" key="1">
    <citation type="submission" date="2019-04" db="EMBL/GenBank/DDBJ databases">
        <title>Azoarcus rhizosphaerae sp. nov. isolated from rhizosphere of Ficus religiosa.</title>
        <authorList>
            <person name="Lin S.-Y."/>
            <person name="Hameed A."/>
            <person name="Hsu Y.-H."/>
            <person name="Young C.-C."/>
        </authorList>
    </citation>
    <scope>NUCLEOTIDE SEQUENCE [LARGE SCALE GENOMIC DNA]</scope>
    <source>
        <strain evidence="5 6">CC-YHH848</strain>
    </source>
</reference>
<dbReference type="Pfam" id="PF14870">
    <property type="entry name" value="PSII_BNR"/>
    <property type="match status" value="2"/>
</dbReference>
<dbReference type="EMBL" id="SSOD01000025">
    <property type="protein sequence ID" value="THF55173.1"/>
    <property type="molecule type" value="Genomic_DNA"/>
</dbReference>
<evidence type="ECO:0000313" key="5">
    <source>
        <dbReference type="EMBL" id="THF55173.1"/>
    </source>
</evidence>
<dbReference type="Proteomes" id="UP000307956">
    <property type="component" value="Unassembled WGS sequence"/>
</dbReference>